<keyword evidence="1" id="KW-0732">Signal</keyword>
<keyword evidence="3" id="KW-1185">Reference proteome</keyword>
<feature type="signal peptide" evidence="1">
    <location>
        <begin position="1"/>
        <end position="34"/>
    </location>
</feature>
<dbReference type="PROSITE" id="PS51257">
    <property type="entry name" value="PROKAR_LIPOPROTEIN"/>
    <property type="match status" value="1"/>
</dbReference>
<reference evidence="2" key="1">
    <citation type="submission" date="2021-10" db="EMBL/GenBank/DDBJ databases">
        <title>Streptomyces nigrumlapis sp.nov.,an antimicrobial producing actinobacterium isolated from Black Gobi rocks.</title>
        <authorList>
            <person name="Wen Y."/>
            <person name="Zhang W."/>
            <person name="Liu X.G."/>
        </authorList>
    </citation>
    <scope>NUCLEOTIDE SEQUENCE</scope>
    <source>
        <strain evidence="2">ST13-2-2</strain>
    </source>
</reference>
<feature type="chain" id="PRO_5045267695" description="Lipoprotein" evidence="1">
    <location>
        <begin position="35"/>
        <end position="152"/>
    </location>
</feature>
<accession>A0ABY4MIG6</accession>
<organism evidence="2 3">
    <name type="scientific">Streptomyces halobius</name>
    <dbReference type="NCBI Taxonomy" id="2879846"/>
    <lineage>
        <taxon>Bacteria</taxon>
        <taxon>Bacillati</taxon>
        <taxon>Actinomycetota</taxon>
        <taxon>Actinomycetes</taxon>
        <taxon>Kitasatosporales</taxon>
        <taxon>Streptomycetaceae</taxon>
        <taxon>Streptomyces</taxon>
    </lineage>
</organism>
<protein>
    <recommendedName>
        <fullName evidence="4">Lipoprotein</fullName>
    </recommendedName>
</protein>
<evidence type="ECO:0000313" key="2">
    <source>
        <dbReference type="EMBL" id="UQA97553.1"/>
    </source>
</evidence>
<evidence type="ECO:0000313" key="3">
    <source>
        <dbReference type="Proteomes" id="UP000830115"/>
    </source>
</evidence>
<evidence type="ECO:0000256" key="1">
    <source>
        <dbReference type="SAM" id="SignalP"/>
    </source>
</evidence>
<proteinExistence type="predicted"/>
<gene>
    <name evidence="2" type="ORF">K9S39_41940</name>
</gene>
<dbReference type="EMBL" id="CP086322">
    <property type="protein sequence ID" value="UQA97553.1"/>
    <property type="molecule type" value="Genomic_DNA"/>
</dbReference>
<dbReference type="Proteomes" id="UP000830115">
    <property type="component" value="Chromosome"/>
</dbReference>
<evidence type="ECO:0008006" key="4">
    <source>
        <dbReference type="Google" id="ProtNLM"/>
    </source>
</evidence>
<sequence>MTTTPRSVRLTNGTKKAALCAVAASALLAGCSPAGSDQTESTSYEVKESVSALRMKNTGGKIEVVASDSKTIRVTETYTFDADKPKTEHSVSGNKLNLVSSGCGGGSGTCDVDYRVQVPRTMQTHLENESGSITVHGLSGATNAQTGAAAST</sequence>
<dbReference type="RefSeq" id="WP_248868526.1">
    <property type="nucleotide sequence ID" value="NZ_CP086322.1"/>
</dbReference>
<name>A0ABY4MIG6_9ACTN</name>